<evidence type="ECO:0000313" key="7">
    <source>
        <dbReference type="Proteomes" id="UP001597296"/>
    </source>
</evidence>
<evidence type="ECO:0000256" key="3">
    <source>
        <dbReference type="ARBA" id="ARBA00022729"/>
    </source>
</evidence>
<feature type="chain" id="PRO_5047541783" evidence="4">
    <location>
        <begin position="27"/>
        <end position="655"/>
    </location>
</feature>
<evidence type="ECO:0000256" key="1">
    <source>
        <dbReference type="ARBA" id="ARBA00007734"/>
    </source>
</evidence>
<dbReference type="PANTHER" id="PTHR37423">
    <property type="entry name" value="SOLUBLE LYTIC MUREIN TRANSGLYCOSYLASE-RELATED"/>
    <property type="match status" value="1"/>
</dbReference>
<evidence type="ECO:0000256" key="2">
    <source>
        <dbReference type="ARBA" id="ARBA00009387"/>
    </source>
</evidence>
<dbReference type="SUPFAM" id="SSF48435">
    <property type="entry name" value="Bacterial muramidases"/>
    <property type="match status" value="1"/>
</dbReference>
<gene>
    <name evidence="6" type="ORF">ACFSNB_06705</name>
</gene>
<dbReference type="Gene3D" id="1.25.20.10">
    <property type="entry name" value="Bacterial muramidases"/>
    <property type="match status" value="1"/>
</dbReference>
<evidence type="ECO:0000259" key="5">
    <source>
        <dbReference type="Pfam" id="PF01464"/>
    </source>
</evidence>
<dbReference type="Pfam" id="PF01464">
    <property type="entry name" value="SLT"/>
    <property type="match status" value="1"/>
</dbReference>
<dbReference type="CDD" id="cd13401">
    <property type="entry name" value="Slt70-like"/>
    <property type="match status" value="1"/>
</dbReference>
<dbReference type="EMBL" id="JBHUIY010000010">
    <property type="protein sequence ID" value="MFD2233490.1"/>
    <property type="molecule type" value="Genomic_DNA"/>
</dbReference>
<dbReference type="Proteomes" id="UP001597296">
    <property type="component" value="Unassembled WGS sequence"/>
</dbReference>
<keyword evidence="7" id="KW-1185">Reference proteome</keyword>
<name>A0ABW5C8K5_9PROT</name>
<evidence type="ECO:0000313" key="6">
    <source>
        <dbReference type="EMBL" id="MFD2233490.1"/>
    </source>
</evidence>
<dbReference type="InterPro" id="IPR023346">
    <property type="entry name" value="Lysozyme-like_dom_sf"/>
</dbReference>
<dbReference type="SUPFAM" id="SSF53955">
    <property type="entry name" value="Lysozyme-like"/>
    <property type="match status" value="1"/>
</dbReference>
<dbReference type="RefSeq" id="WP_377315268.1">
    <property type="nucleotide sequence ID" value="NZ_JBHUIY010000010.1"/>
</dbReference>
<accession>A0ABW5C8K5</accession>
<reference evidence="7" key="1">
    <citation type="journal article" date="2019" name="Int. J. Syst. Evol. Microbiol.">
        <title>The Global Catalogue of Microorganisms (GCM) 10K type strain sequencing project: providing services to taxonomists for standard genome sequencing and annotation.</title>
        <authorList>
            <consortium name="The Broad Institute Genomics Platform"/>
            <consortium name="The Broad Institute Genome Sequencing Center for Infectious Disease"/>
            <person name="Wu L."/>
            <person name="Ma J."/>
        </authorList>
    </citation>
    <scope>NUCLEOTIDE SEQUENCE [LARGE SCALE GENOMIC DNA]</scope>
    <source>
        <strain evidence="7">KCTC 15012</strain>
    </source>
</reference>
<dbReference type="Gene3D" id="1.10.530.10">
    <property type="match status" value="1"/>
</dbReference>
<dbReference type="InterPro" id="IPR008258">
    <property type="entry name" value="Transglycosylase_SLT_dom_1"/>
</dbReference>
<keyword evidence="3 4" id="KW-0732">Signal</keyword>
<organism evidence="6 7">
    <name type="scientific">Phaeospirillum tilakii</name>
    <dbReference type="NCBI Taxonomy" id="741673"/>
    <lineage>
        <taxon>Bacteria</taxon>
        <taxon>Pseudomonadati</taxon>
        <taxon>Pseudomonadota</taxon>
        <taxon>Alphaproteobacteria</taxon>
        <taxon>Rhodospirillales</taxon>
        <taxon>Rhodospirillaceae</taxon>
        <taxon>Phaeospirillum</taxon>
    </lineage>
</organism>
<proteinExistence type="inferred from homology"/>
<feature type="signal peptide" evidence="4">
    <location>
        <begin position="1"/>
        <end position="26"/>
    </location>
</feature>
<dbReference type="PROSITE" id="PS00922">
    <property type="entry name" value="TRANSGLYCOSYLASE"/>
    <property type="match status" value="1"/>
</dbReference>
<comment type="similarity">
    <text evidence="2">Belongs to the virb1 family.</text>
</comment>
<dbReference type="PANTHER" id="PTHR37423:SF2">
    <property type="entry name" value="MEMBRANE-BOUND LYTIC MUREIN TRANSGLYCOSYLASE C"/>
    <property type="match status" value="1"/>
</dbReference>
<dbReference type="InterPro" id="IPR008939">
    <property type="entry name" value="Lytic_TGlycosylase_superhlx_U"/>
</dbReference>
<sequence>MTHRPAAALLIAAGLVAALSLSPAPAAETGAARQAVAAARHDRLDEALRLARAAHDPVLARLVTWIDYSSGGTDAGFEQLSAFVAANPDWPLLGPITRRAEAAITAATPRARVIAWFDSHPPQSADGGMAYARALRAAGQADKAARVARDTWVEQSFGPQQETQFLAALGDLLRPEDHWRRLDRLLWDRQDVSARRMLPRVEPGARAVAQARLGLQADEAPEPLLAAVPAHLRDDPGLIYERVRWRRSHDRDEEAIELLTHPAGNKVRPDLWWQERAILARRALQKGLVSRAYQTAAEHGLEGGTPYVEAEFLAGWIALRFLDDREVALGHFLRLEEQASHPIARARAAYWAGRGCESLNDGRAREWFARAARYPTTFYGQLAAARLGEPTGAMPEDPQPSEEDLDRFRQRDTVQAARILLSLDEDDLLRPFFLRLNDIVQSPGERVLVARLARQAGRDDLALLVARRSDRDGVTLLDAGWPLPSFTAQDVSAEKALVLALIRQESGFMPEVVSRAGARGLMQLLPETAERVARREDVAYSPKRLDDPAVNIRLGSAYLKSLIDRFDGSYMLALASYNAGPGRVRRWIQENGDPRDPNIDVVDWIEMIPFGETRNYVQRVMESVAVYRARLGRPVEASLEDDLRRWNRRVSQATP</sequence>
<comment type="caution">
    <text evidence="6">The sequence shown here is derived from an EMBL/GenBank/DDBJ whole genome shotgun (WGS) entry which is preliminary data.</text>
</comment>
<feature type="domain" description="Transglycosylase SLT" evidence="5">
    <location>
        <begin position="490"/>
        <end position="594"/>
    </location>
</feature>
<dbReference type="InterPro" id="IPR000189">
    <property type="entry name" value="Transglyc_AS"/>
</dbReference>
<evidence type="ECO:0000256" key="4">
    <source>
        <dbReference type="SAM" id="SignalP"/>
    </source>
</evidence>
<comment type="similarity">
    <text evidence="1">Belongs to the transglycosylase Slt family.</text>
</comment>
<protein>
    <submittedName>
        <fullName evidence="6">Transglycosylase SLT domain-containing protein</fullName>
    </submittedName>
</protein>